<comment type="caution">
    <text evidence="7">The sequence shown here is derived from an EMBL/GenBank/DDBJ whole genome shotgun (WGS) entry which is preliminary data.</text>
</comment>
<dbReference type="Pfam" id="PF08447">
    <property type="entry name" value="PAS_3"/>
    <property type="match status" value="1"/>
</dbReference>
<dbReference type="PROSITE" id="PS50110">
    <property type="entry name" value="RESPONSE_REGULATORY"/>
    <property type="match status" value="1"/>
</dbReference>
<dbReference type="PROSITE" id="PS50113">
    <property type="entry name" value="PAC"/>
    <property type="match status" value="1"/>
</dbReference>
<name>A0A840UNJ2_9BACT</name>
<evidence type="ECO:0000256" key="2">
    <source>
        <dbReference type="PROSITE-ProRule" id="PRU00169"/>
    </source>
</evidence>
<dbReference type="Pfam" id="PF00196">
    <property type="entry name" value="GerE"/>
    <property type="match status" value="1"/>
</dbReference>
<dbReference type="SUPFAM" id="SSF52172">
    <property type="entry name" value="CheY-like"/>
    <property type="match status" value="1"/>
</dbReference>
<dbReference type="InterPro" id="IPR011006">
    <property type="entry name" value="CheY-like_superfamily"/>
</dbReference>
<accession>A0A840UNJ2</accession>
<dbReference type="GO" id="GO:0006355">
    <property type="term" value="P:regulation of DNA-templated transcription"/>
    <property type="evidence" value="ECO:0007669"/>
    <property type="project" value="InterPro"/>
</dbReference>
<dbReference type="CDD" id="cd00130">
    <property type="entry name" value="PAS"/>
    <property type="match status" value="1"/>
</dbReference>
<dbReference type="InterPro" id="IPR001610">
    <property type="entry name" value="PAC"/>
</dbReference>
<dbReference type="InterPro" id="IPR000792">
    <property type="entry name" value="Tscrpt_reg_LuxR_C"/>
</dbReference>
<dbReference type="FunFam" id="3.30.450.20:FF:000099">
    <property type="entry name" value="Sensory box sensor histidine kinase"/>
    <property type="match status" value="1"/>
</dbReference>
<dbReference type="Gene3D" id="3.30.450.20">
    <property type="entry name" value="PAS domain"/>
    <property type="match status" value="1"/>
</dbReference>
<dbReference type="Pfam" id="PF00072">
    <property type="entry name" value="Response_reg"/>
    <property type="match status" value="1"/>
</dbReference>
<dbReference type="PROSITE" id="PS00622">
    <property type="entry name" value="HTH_LUXR_1"/>
    <property type="match status" value="1"/>
</dbReference>
<evidence type="ECO:0000259" key="6">
    <source>
        <dbReference type="PROSITE" id="PS50113"/>
    </source>
</evidence>
<evidence type="ECO:0000256" key="1">
    <source>
        <dbReference type="ARBA" id="ARBA00023125"/>
    </source>
</evidence>
<protein>
    <submittedName>
        <fullName evidence="7">PAS domain S-box-containing protein</fullName>
    </submittedName>
</protein>
<dbReference type="InterPro" id="IPR016032">
    <property type="entry name" value="Sig_transdc_resp-reg_C-effctor"/>
</dbReference>
<evidence type="ECO:0000313" key="7">
    <source>
        <dbReference type="EMBL" id="MBB5347827.1"/>
    </source>
</evidence>
<keyword evidence="3" id="KW-0175">Coiled coil</keyword>
<dbReference type="NCBIfam" id="TIGR00229">
    <property type="entry name" value="sensory_box"/>
    <property type="match status" value="1"/>
</dbReference>
<dbReference type="Gene3D" id="3.40.50.2300">
    <property type="match status" value="1"/>
</dbReference>
<dbReference type="PRINTS" id="PR00038">
    <property type="entry name" value="HTHLUXR"/>
</dbReference>
<reference evidence="7 8" key="1">
    <citation type="submission" date="2020-08" db="EMBL/GenBank/DDBJ databases">
        <title>Genomic Encyclopedia of Type Strains, Phase IV (KMG-IV): sequencing the most valuable type-strain genomes for metagenomic binning, comparative biology and taxonomic classification.</title>
        <authorList>
            <person name="Goeker M."/>
        </authorList>
    </citation>
    <scope>NUCLEOTIDE SEQUENCE [LARGE SCALE GENOMIC DNA]</scope>
    <source>
        <strain evidence="7 8">DSM 28570</strain>
    </source>
</reference>
<dbReference type="InterPro" id="IPR001789">
    <property type="entry name" value="Sig_transdc_resp-reg_receiver"/>
</dbReference>
<feature type="coiled-coil region" evidence="3">
    <location>
        <begin position="275"/>
        <end position="309"/>
    </location>
</feature>
<evidence type="ECO:0000256" key="3">
    <source>
        <dbReference type="SAM" id="Coils"/>
    </source>
</evidence>
<dbReference type="RefSeq" id="WP_183349965.1">
    <property type="nucleotide sequence ID" value="NZ_JACHEO010000007.1"/>
</dbReference>
<feature type="domain" description="PAC" evidence="6">
    <location>
        <begin position="234"/>
        <end position="287"/>
    </location>
</feature>
<keyword evidence="8" id="KW-1185">Reference proteome</keyword>
<evidence type="ECO:0000259" key="5">
    <source>
        <dbReference type="PROSITE" id="PS50110"/>
    </source>
</evidence>
<dbReference type="PANTHER" id="PTHR43214:SF42">
    <property type="entry name" value="TRANSCRIPTIONAL REGULATORY PROTEIN DESR"/>
    <property type="match status" value="1"/>
</dbReference>
<dbReference type="GO" id="GO:0003677">
    <property type="term" value="F:DNA binding"/>
    <property type="evidence" value="ECO:0007669"/>
    <property type="project" value="UniProtKB-KW"/>
</dbReference>
<evidence type="ECO:0000259" key="4">
    <source>
        <dbReference type="PROSITE" id="PS50043"/>
    </source>
</evidence>
<feature type="domain" description="Response regulatory" evidence="5">
    <location>
        <begin position="10"/>
        <end position="124"/>
    </location>
</feature>
<feature type="domain" description="HTH luxR-type" evidence="4">
    <location>
        <begin position="374"/>
        <end position="440"/>
    </location>
</feature>
<dbReference type="InterPro" id="IPR039420">
    <property type="entry name" value="WalR-like"/>
</dbReference>
<dbReference type="Gene3D" id="1.10.10.10">
    <property type="entry name" value="Winged helix-like DNA-binding domain superfamily/Winged helix DNA-binding domain"/>
    <property type="match status" value="1"/>
</dbReference>
<gene>
    <name evidence="7" type="ORF">HNQ81_001556</name>
</gene>
<dbReference type="AlphaFoldDB" id="A0A840UNJ2"/>
<dbReference type="Proteomes" id="UP000539642">
    <property type="component" value="Unassembled WGS sequence"/>
</dbReference>
<sequence length="440" mass="50384">MDHDDVNAVSILFADDEMLIRKSFTRELRAEGFAVTAVADGNEAIAELEKRQYDLVITDLMMPDVDGFGVLKYVKQHTPFTGVIILTGYGDIRAAIDALRLGADDFTLKPCEVEELVFRIRRCLEKQSLLQMLAAKNRQLEEEIRRRRGVEEELRESEARFRLALDAASNGVWDRNLVTGETYHGANWLTSLGYDAGEAEMTGELSFDNLLHPDDRDNVLARRQAHLTGETERYEVEYRLRNKAGGWQWMLSRGQVVARDEQGRALRFIGTITDITRLKEAKAELRRIKAELEQRVEERTAELSESNVALTVLLKKREEDREKLAEQVLSNVTKLVEPFFDRLCECRLTEQQKTLVEILRTNVKELTSPFASNFSTKLIRLTPVEIQVANMVKQGKRSKEIAEILRLSPGTVNVHRKNIRKKLEISHQKTNLQTMLSIES</sequence>
<dbReference type="InterPro" id="IPR036388">
    <property type="entry name" value="WH-like_DNA-bd_sf"/>
</dbReference>
<dbReference type="InterPro" id="IPR000014">
    <property type="entry name" value="PAS"/>
</dbReference>
<dbReference type="SMART" id="SM00086">
    <property type="entry name" value="PAC"/>
    <property type="match status" value="1"/>
</dbReference>
<dbReference type="InterPro" id="IPR013655">
    <property type="entry name" value="PAS_fold_3"/>
</dbReference>
<evidence type="ECO:0000313" key="8">
    <source>
        <dbReference type="Proteomes" id="UP000539642"/>
    </source>
</evidence>
<feature type="coiled-coil region" evidence="3">
    <location>
        <begin position="123"/>
        <end position="160"/>
    </location>
</feature>
<organism evidence="7 8">
    <name type="scientific">Desulfoprunum benzoelyticum</name>
    <dbReference type="NCBI Taxonomy" id="1506996"/>
    <lineage>
        <taxon>Bacteria</taxon>
        <taxon>Pseudomonadati</taxon>
        <taxon>Thermodesulfobacteriota</taxon>
        <taxon>Desulfobulbia</taxon>
        <taxon>Desulfobulbales</taxon>
        <taxon>Desulfobulbaceae</taxon>
        <taxon>Desulfoprunum</taxon>
    </lineage>
</organism>
<proteinExistence type="predicted"/>
<feature type="modified residue" description="4-aspartylphosphate" evidence="2">
    <location>
        <position position="59"/>
    </location>
</feature>
<dbReference type="CDD" id="cd06170">
    <property type="entry name" value="LuxR_C_like"/>
    <property type="match status" value="1"/>
</dbReference>
<dbReference type="SUPFAM" id="SSF55785">
    <property type="entry name" value="PYP-like sensor domain (PAS domain)"/>
    <property type="match status" value="1"/>
</dbReference>
<keyword evidence="2" id="KW-0597">Phosphoprotein</keyword>
<dbReference type="PROSITE" id="PS50043">
    <property type="entry name" value="HTH_LUXR_2"/>
    <property type="match status" value="1"/>
</dbReference>
<dbReference type="InterPro" id="IPR000700">
    <property type="entry name" value="PAS-assoc_C"/>
</dbReference>
<dbReference type="SMART" id="SM00448">
    <property type="entry name" value="REC"/>
    <property type="match status" value="1"/>
</dbReference>
<keyword evidence="1" id="KW-0238">DNA-binding</keyword>
<dbReference type="EMBL" id="JACHEO010000007">
    <property type="protein sequence ID" value="MBB5347827.1"/>
    <property type="molecule type" value="Genomic_DNA"/>
</dbReference>
<dbReference type="SMART" id="SM00421">
    <property type="entry name" value="HTH_LUXR"/>
    <property type="match status" value="1"/>
</dbReference>
<dbReference type="PANTHER" id="PTHR43214">
    <property type="entry name" value="TWO-COMPONENT RESPONSE REGULATOR"/>
    <property type="match status" value="1"/>
</dbReference>
<dbReference type="InterPro" id="IPR035965">
    <property type="entry name" value="PAS-like_dom_sf"/>
</dbReference>
<dbReference type="GO" id="GO:0000160">
    <property type="term" value="P:phosphorelay signal transduction system"/>
    <property type="evidence" value="ECO:0007669"/>
    <property type="project" value="InterPro"/>
</dbReference>
<dbReference type="SUPFAM" id="SSF46894">
    <property type="entry name" value="C-terminal effector domain of the bipartite response regulators"/>
    <property type="match status" value="1"/>
</dbReference>